<sequence>MFEKNILWAGLTALVLSLITASPAMPNSLSQEPKQFQAIKQPLPLKVGVTIAGVGLIGLELWWFLFSQSPGQTKSQQD</sequence>
<proteinExistence type="predicted"/>
<comment type="caution">
    <text evidence="2">The sequence shown here is derived from an EMBL/GenBank/DDBJ whole genome shotgun (WGS) entry which is preliminary data.</text>
</comment>
<dbReference type="RefSeq" id="WP_280655077.1">
    <property type="nucleotide sequence ID" value="NZ_JANQDH010000076.1"/>
</dbReference>
<evidence type="ECO:0000256" key="1">
    <source>
        <dbReference type="SAM" id="Phobius"/>
    </source>
</evidence>
<evidence type="ECO:0000313" key="3">
    <source>
        <dbReference type="Proteomes" id="UP001159387"/>
    </source>
</evidence>
<dbReference type="EMBL" id="JANQDH010000076">
    <property type="protein sequence ID" value="MDH6061095.1"/>
    <property type="molecule type" value="Genomic_DNA"/>
</dbReference>
<feature type="transmembrane region" description="Helical" evidence="1">
    <location>
        <begin position="45"/>
        <end position="66"/>
    </location>
</feature>
<organism evidence="2 3">
    <name type="scientific">Chrysosporum bergii ANA360D</name>
    <dbReference type="NCBI Taxonomy" id="617107"/>
    <lineage>
        <taxon>Bacteria</taxon>
        <taxon>Bacillati</taxon>
        <taxon>Cyanobacteriota</taxon>
        <taxon>Cyanophyceae</taxon>
        <taxon>Nostocales</taxon>
        <taxon>Nodulariaceae</taxon>
        <taxon>Chrysosporum</taxon>
    </lineage>
</organism>
<keyword evidence="1" id="KW-0472">Membrane</keyword>
<dbReference type="AlphaFoldDB" id="A0AA43KCI8"/>
<evidence type="ECO:0000313" key="2">
    <source>
        <dbReference type="EMBL" id="MDH6061095.1"/>
    </source>
</evidence>
<keyword evidence="3" id="KW-1185">Reference proteome</keyword>
<reference evidence="2 3" key="1">
    <citation type="journal article" date="2023" name="J. Phycol.">
        <title>Chrysosporum ovalisporum is synonymous with the true-branching cyanobacterium Umezakia natans (Nostocales/Aphanizomenonaceae).</title>
        <authorList>
            <person name="McGregor G.B."/>
            <person name="Sendall B.C."/>
            <person name="Niiyama Y."/>
            <person name="Tuji A."/>
            <person name="Willis A."/>
        </authorList>
    </citation>
    <scope>NUCLEOTIDE SEQUENCE [LARGE SCALE GENOMIC DNA]</scope>
    <source>
        <strain evidence="2 3">ANA360D</strain>
    </source>
</reference>
<keyword evidence="1" id="KW-1133">Transmembrane helix</keyword>
<protein>
    <submittedName>
        <fullName evidence="2">Uncharacterized protein</fullName>
    </submittedName>
</protein>
<name>A0AA43KCI8_9CYAN</name>
<dbReference type="Proteomes" id="UP001159387">
    <property type="component" value="Unassembled WGS sequence"/>
</dbReference>
<accession>A0AA43KCI8</accession>
<keyword evidence="1" id="KW-0812">Transmembrane</keyword>
<gene>
    <name evidence="2" type="ORF">NWP17_11705</name>
</gene>